<evidence type="ECO:0000313" key="3">
    <source>
        <dbReference type="Proteomes" id="UP000603627"/>
    </source>
</evidence>
<name>A0A851ZTG4_CALOR</name>
<feature type="non-terminal residue" evidence="2">
    <location>
        <position position="1"/>
    </location>
</feature>
<dbReference type="GO" id="GO:0003735">
    <property type="term" value="F:structural constituent of ribosome"/>
    <property type="evidence" value="ECO:0007669"/>
    <property type="project" value="InterPro"/>
</dbReference>
<accession>A0A851ZTG4</accession>
<organism evidence="2 3">
    <name type="scientific">Calcarius ornatus</name>
    <name type="common">Chestnut-collared longspur</name>
    <dbReference type="NCBI Taxonomy" id="198940"/>
    <lineage>
        <taxon>Eukaryota</taxon>
        <taxon>Metazoa</taxon>
        <taxon>Chordata</taxon>
        <taxon>Craniata</taxon>
        <taxon>Vertebrata</taxon>
        <taxon>Euteleostomi</taxon>
        <taxon>Archelosauria</taxon>
        <taxon>Archosauria</taxon>
        <taxon>Dinosauria</taxon>
        <taxon>Saurischia</taxon>
        <taxon>Theropoda</taxon>
        <taxon>Coelurosauria</taxon>
        <taxon>Aves</taxon>
        <taxon>Neognathae</taxon>
        <taxon>Neoaves</taxon>
        <taxon>Telluraves</taxon>
        <taxon>Australaves</taxon>
        <taxon>Passeriformes</taxon>
        <taxon>Passeroidea</taxon>
        <taxon>Fringillidae</taxon>
        <taxon>Emberizinae</taxon>
        <taxon>Emberizini</taxon>
        <taxon>Calcarius</taxon>
    </lineage>
</organism>
<evidence type="ECO:0000313" key="2">
    <source>
        <dbReference type="EMBL" id="NXE65556.1"/>
    </source>
</evidence>
<dbReference type="InterPro" id="IPR026569">
    <property type="entry name" value="Ribosomal_bL28"/>
</dbReference>
<reference evidence="2" key="1">
    <citation type="submission" date="2019-09" db="EMBL/GenBank/DDBJ databases">
        <title>Bird 10,000 Genomes (B10K) Project - Family phase.</title>
        <authorList>
            <person name="Zhang G."/>
        </authorList>
    </citation>
    <scope>NUCLEOTIDE SEQUENCE</scope>
    <source>
        <strain evidence="2">B10K-DU-015-28</strain>
        <tissue evidence="2">Muscle</tissue>
    </source>
</reference>
<gene>
    <name evidence="2" type="primary">Mrpl28</name>
    <name evidence="2" type="ORF">CALORN_R01717</name>
</gene>
<dbReference type="PANTHER" id="PTHR13528">
    <property type="entry name" value="39S RIBOSOMAL PROTEIN L28, MITOCHONDRIAL"/>
    <property type="match status" value="1"/>
</dbReference>
<dbReference type="PANTHER" id="PTHR13528:SF2">
    <property type="entry name" value="LARGE RIBOSOMAL SUBUNIT PROTEIN BL28M"/>
    <property type="match status" value="1"/>
</dbReference>
<dbReference type="GO" id="GO:0005762">
    <property type="term" value="C:mitochondrial large ribosomal subunit"/>
    <property type="evidence" value="ECO:0007669"/>
    <property type="project" value="TreeGrafter"/>
</dbReference>
<comment type="caution">
    <text evidence="2">The sequence shown here is derived from an EMBL/GenBank/DDBJ whole genome shotgun (WGS) entry which is preliminary data.</text>
</comment>
<dbReference type="EMBL" id="WBNL01000394">
    <property type="protein sequence ID" value="NXE65556.1"/>
    <property type="molecule type" value="Genomic_DNA"/>
</dbReference>
<sequence>MPLHRFPPRLWAAMRMREGICARLPQHYLASLQDDTPPTPVHWEPHGLRYRRNPRTGQRERVQDVPVPVYYPPAANEGLWGGEGWVRGFRYARGDKLSTRLPKTWKPQLFKRQQCAKALGKIVKNNKLKTSKVLCTIKLLQEGFPPGRGADTCVTPLQTPRADMCSKLGMDLKRTMLLRLARRDPALHPHDPARREAIYDKYKVGSAP</sequence>
<evidence type="ECO:0000256" key="1">
    <source>
        <dbReference type="SAM" id="MobiDB-lite"/>
    </source>
</evidence>
<feature type="region of interest" description="Disordered" evidence="1">
    <location>
        <begin position="35"/>
        <end position="59"/>
    </location>
</feature>
<dbReference type="Proteomes" id="UP000603627">
    <property type="component" value="Unassembled WGS sequence"/>
</dbReference>
<protein>
    <submittedName>
        <fullName evidence="2">RM28 protein</fullName>
    </submittedName>
</protein>
<feature type="non-terminal residue" evidence="2">
    <location>
        <position position="208"/>
    </location>
</feature>
<proteinExistence type="predicted"/>
<dbReference type="AlphaFoldDB" id="A0A851ZTG4"/>
<keyword evidence="3" id="KW-1185">Reference proteome</keyword>